<reference evidence="2 3" key="1">
    <citation type="submission" date="2007-01" db="EMBL/GenBank/DDBJ databases">
        <authorList>
            <person name="DeShazer D."/>
            <person name="Woods D.E."/>
            <person name="Nierman W.C."/>
        </authorList>
    </citation>
    <scope>NUCLEOTIDE SEQUENCE [LARGE SCALE GENOMIC DNA]</scope>
    <source>
        <strain evidence="2 3">NCTC 10229</strain>
    </source>
</reference>
<feature type="compositionally biased region" description="Basic residues" evidence="1">
    <location>
        <begin position="33"/>
        <end position="60"/>
    </location>
</feature>
<dbReference type="KEGG" id="bml:BMA10229_0900"/>
<evidence type="ECO:0000313" key="3">
    <source>
        <dbReference type="Proteomes" id="UP000002283"/>
    </source>
</evidence>
<feature type="compositionally biased region" description="Basic and acidic residues" evidence="1">
    <location>
        <begin position="67"/>
        <end position="82"/>
    </location>
</feature>
<sequence length="110" mass="12152">MGDGRPGPFASITGPRAYARADGARRPCGNGRRASRFAKAPRRSRATKRHHAAARRRPSRGPRAGPVRRDDPTQLPDERRTANAETGSTARRASREAGRATRDARRARHY</sequence>
<dbReference type="Proteomes" id="UP000002283">
    <property type="component" value="Chromosome II"/>
</dbReference>
<feature type="region of interest" description="Disordered" evidence="1">
    <location>
        <begin position="1"/>
        <end position="110"/>
    </location>
</feature>
<evidence type="ECO:0000256" key="1">
    <source>
        <dbReference type="SAM" id="MobiDB-lite"/>
    </source>
</evidence>
<organism evidence="2 3">
    <name type="scientific">Burkholderia mallei (strain NCTC 10229)</name>
    <dbReference type="NCBI Taxonomy" id="412022"/>
    <lineage>
        <taxon>Bacteria</taxon>
        <taxon>Pseudomonadati</taxon>
        <taxon>Pseudomonadota</taxon>
        <taxon>Betaproteobacteria</taxon>
        <taxon>Burkholderiales</taxon>
        <taxon>Burkholderiaceae</taxon>
        <taxon>Burkholderia</taxon>
        <taxon>pseudomallei group</taxon>
    </lineage>
</organism>
<dbReference type="AlphaFoldDB" id="A2RYE4"/>
<evidence type="ECO:0000313" key="2">
    <source>
        <dbReference type="EMBL" id="ABM99774.1"/>
    </source>
</evidence>
<dbReference type="HOGENOM" id="CLU_2166232_0_0_4"/>
<gene>
    <name evidence="2" type="ordered locus">BMA10229_0900</name>
</gene>
<feature type="compositionally biased region" description="Basic and acidic residues" evidence="1">
    <location>
        <begin position="93"/>
        <end position="104"/>
    </location>
</feature>
<accession>A2RYE4</accession>
<proteinExistence type="predicted"/>
<name>A2RYE4_BURM9</name>
<protein>
    <submittedName>
        <fullName evidence="2">Uncharacterized protein</fullName>
    </submittedName>
</protein>
<dbReference type="EMBL" id="CP000545">
    <property type="protein sequence ID" value="ABM99774.1"/>
    <property type="molecule type" value="Genomic_DNA"/>
</dbReference>